<dbReference type="PANTHER" id="PTHR30435">
    <property type="entry name" value="FLAGELLAR PROTEIN"/>
    <property type="match status" value="1"/>
</dbReference>
<dbReference type="Proteomes" id="UP000193355">
    <property type="component" value="Unassembled WGS sequence"/>
</dbReference>
<feature type="domain" description="Flagellar basal body rod protein N-terminal" evidence="3">
    <location>
        <begin position="5"/>
        <end position="35"/>
    </location>
</feature>
<evidence type="ECO:0000259" key="4">
    <source>
        <dbReference type="Pfam" id="PF06429"/>
    </source>
</evidence>
<dbReference type="STRING" id="561720.SAMN06275492_10562"/>
<dbReference type="GO" id="GO:0009425">
    <property type="term" value="C:bacterial-type flagellum basal body"/>
    <property type="evidence" value="ECO:0007669"/>
    <property type="project" value="UniProtKB-SubCell"/>
</dbReference>
<protein>
    <submittedName>
        <fullName evidence="6">Flagellar basal-body rod protein FlgG</fullName>
    </submittedName>
</protein>
<proteinExistence type="inferred from homology"/>
<dbReference type="PROSITE" id="PS00588">
    <property type="entry name" value="FLAGELLA_BB_ROD"/>
    <property type="match status" value="1"/>
</dbReference>
<keyword evidence="2" id="KW-0975">Bacterial flagellum</keyword>
<evidence type="ECO:0000259" key="5">
    <source>
        <dbReference type="Pfam" id="PF22692"/>
    </source>
</evidence>
<dbReference type="RefSeq" id="WP_085543961.1">
    <property type="nucleotide sequence ID" value="NZ_FXBB01000005.1"/>
</dbReference>
<dbReference type="Pfam" id="PF06429">
    <property type="entry name" value="Flg_bbr_C"/>
    <property type="match status" value="1"/>
</dbReference>
<dbReference type="InterPro" id="IPR001444">
    <property type="entry name" value="Flag_bb_rod_N"/>
</dbReference>
<keyword evidence="7" id="KW-1185">Reference proteome</keyword>
<keyword evidence="6" id="KW-0966">Cell projection</keyword>
<reference evidence="7" key="1">
    <citation type="submission" date="2017-04" db="EMBL/GenBank/DDBJ databases">
        <authorList>
            <person name="Varghese N."/>
            <person name="Submissions S."/>
        </authorList>
    </citation>
    <scope>NUCLEOTIDE SEQUENCE [LARGE SCALE GENOMIC DNA]</scope>
    <source>
        <strain evidence="7">USBA 82</strain>
    </source>
</reference>
<dbReference type="Pfam" id="PF00460">
    <property type="entry name" value="Flg_bb_rod"/>
    <property type="match status" value="1"/>
</dbReference>
<keyword evidence="6" id="KW-0282">Flagellum</keyword>
<dbReference type="PANTHER" id="PTHR30435:SF19">
    <property type="entry name" value="FLAGELLAR BASAL-BODY ROD PROTEIN FLGG"/>
    <property type="match status" value="1"/>
</dbReference>
<evidence type="ECO:0000313" key="7">
    <source>
        <dbReference type="Proteomes" id="UP000193355"/>
    </source>
</evidence>
<dbReference type="GO" id="GO:0071978">
    <property type="term" value="P:bacterial-type flagellum-dependent swarming motility"/>
    <property type="evidence" value="ECO:0007669"/>
    <property type="project" value="TreeGrafter"/>
</dbReference>
<evidence type="ECO:0000256" key="1">
    <source>
        <dbReference type="ARBA" id="ARBA00009677"/>
    </source>
</evidence>
<accession>A0A1X7IUN8</accession>
<dbReference type="EMBL" id="FXBB01000005">
    <property type="protein sequence ID" value="SMG18831.1"/>
    <property type="molecule type" value="Genomic_DNA"/>
</dbReference>
<dbReference type="InterPro" id="IPR010930">
    <property type="entry name" value="Flg_bb/hook_C_dom"/>
</dbReference>
<dbReference type="OrthoDB" id="9804559at2"/>
<feature type="domain" description="Flagellar basal-body/hook protein C-terminal" evidence="4">
    <location>
        <begin position="215"/>
        <end position="256"/>
    </location>
</feature>
<dbReference type="InterPro" id="IPR020013">
    <property type="entry name" value="Flagellar_FlgE/F/G"/>
</dbReference>
<dbReference type="AlphaFoldDB" id="A0A1X7IUN8"/>
<dbReference type="Pfam" id="PF22692">
    <property type="entry name" value="LlgE_F_G_D1"/>
    <property type="match status" value="1"/>
</dbReference>
<evidence type="ECO:0000313" key="6">
    <source>
        <dbReference type="EMBL" id="SMG18831.1"/>
    </source>
</evidence>
<feature type="domain" description="Flagellar hook protein FlgE/F/G-like D1" evidence="5">
    <location>
        <begin position="108"/>
        <end position="167"/>
    </location>
</feature>
<comment type="subcellular location">
    <subcellularLocation>
        <location evidence="2">Bacterial flagellum basal body</location>
    </subcellularLocation>
</comment>
<sequence length="262" mass="28254">MHKGIYAGVSAMMVQQTTLDATANNLANVDTAGFRARKAVAKSFPEVLMERIDPAKSQGEIPPWPWRSRPIGVASMNQVLSETYMSTEAGNMQVTDSQMDLALEDVSSFFVVMDGEGNQFYTRAGHFIVNQDGQIVTPDGHLLVGEGGPIEVGEVATVGFSDDGQVIADGEAVGQIQLVQFETPTYLRQVGKNLLVETEESGGPIPQENPQVTVGILERSNVSVVEEMVRMIEAQRSYEAASKGVQTSDDMTGRLITSLGKV</sequence>
<dbReference type="NCBIfam" id="TIGR03506">
    <property type="entry name" value="FlgEFG_subfam"/>
    <property type="match status" value="2"/>
</dbReference>
<keyword evidence="6" id="KW-0969">Cilium</keyword>
<gene>
    <name evidence="6" type="ORF">SAMN06275492_10562</name>
</gene>
<dbReference type="InterPro" id="IPR037925">
    <property type="entry name" value="FlgE/F/G-like"/>
</dbReference>
<evidence type="ECO:0000259" key="3">
    <source>
        <dbReference type="Pfam" id="PF00460"/>
    </source>
</evidence>
<comment type="similarity">
    <text evidence="1 2">Belongs to the flagella basal body rod proteins family.</text>
</comment>
<dbReference type="InterPro" id="IPR019776">
    <property type="entry name" value="Flagellar_basal_body_rod_CS"/>
</dbReference>
<name>A0A1X7IUN8_9BACT</name>
<evidence type="ECO:0000256" key="2">
    <source>
        <dbReference type="RuleBase" id="RU362116"/>
    </source>
</evidence>
<dbReference type="SUPFAM" id="SSF117143">
    <property type="entry name" value="Flagellar hook protein flgE"/>
    <property type="match status" value="1"/>
</dbReference>
<organism evidence="6 7">
    <name type="scientific">Dethiosulfovibrio salsuginis</name>
    <dbReference type="NCBI Taxonomy" id="561720"/>
    <lineage>
        <taxon>Bacteria</taxon>
        <taxon>Thermotogati</taxon>
        <taxon>Synergistota</taxon>
        <taxon>Synergistia</taxon>
        <taxon>Synergistales</taxon>
        <taxon>Dethiosulfovibrionaceae</taxon>
        <taxon>Dethiosulfovibrio</taxon>
    </lineage>
</organism>
<dbReference type="InterPro" id="IPR053967">
    <property type="entry name" value="LlgE_F_G-like_D1"/>
</dbReference>